<keyword evidence="9" id="KW-1185">Reference proteome</keyword>
<proteinExistence type="predicted"/>
<dbReference type="EMBL" id="FOVR01000002">
    <property type="protein sequence ID" value="SFN92597.1"/>
    <property type="molecule type" value="Genomic_DNA"/>
</dbReference>
<feature type="transmembrane region" description="Helical" evidence="6">
    <location>
        <begin position="114"/>
        <end position="135"/>
    </location>
</feature>
<dbReference type="RefSeq" id="WP_090069837.1">
    <property type="nucleotide sequence ID" value="NZ_FOVR01000002.1"/>
</dbReference>
<feature type="domain" description="Type II secretion system protein GspF" evidence="7">
    <location>
        <begin position="182"/>
        <end position="310"/>
    </location>
</feature>
<evidence type="ECO:0000256" key="3">
    <source>
        <dbReference type="ARBA" id="ARBA00022692"/>
    </source>
</evidence>
<dbReference type="Pfam" id="PF00482">
    <property type="entry name" value="T2SSF"/>
    <property type="match status" value="1"/>
</dbReference>
<feature type="transmembrane region" description="Helical" evidence="6">
    <location>
        <begin position="12"/>
        <end position="30"/>
    </location>
</feature>
<dbReference type="PANTHER" id="PTHR35007">
    <property type="entry name" value="INTEGRAL MEMBRANE PROTEIN-RELATED"/>
    <property type="match status" value="1"/>
</dbReference>
<evidence type="ECO:0000313" key="8">
    <source>
        <dbReference type="EMBL" id="SFN92597.1"/>
    </source>
</evidence>
<evidence type="ECO:0000256" key="5">
    <source>
        <dbReference type="ARBA" id="ARBA00023136"/>
    </source>
</evidence>
<dbReference type="PANTHER" id="PTHR35007:SF2">
    <property type="entry name" value="PILUS ASSEMBLE PROTEIN"/>
    <property type="match status" value="1"/>
</dbReference>
<protein>
    <submittedName>
        <fullName evidence="8">Tight adherence protein C</fullName>
    </submittedName>
</protein>
<organism evidence="8 9">
    <name type="scientific">Cohaesibacter marisflavi</name>
    <dbReference type="NCBI Taxonomy" id="655353"/>
    <lineage>
        <taxon>Bacteria</taxon>
        <taxon>Pseudomonadati</taxon>
        <taxon>Pseudomonadota</taxon>
        <taxon>Alphaproteobacteria</taxon>
        <taxon>Hyphomicrobiales</taxon>
        <taxon>Cohaesibacteraceae</taxon>
    </lineage>
</organism>
<dbReference type="GO" id="GO:0005886">
    <property type="term" value="C:plasma membrane"/>
    <property type="evidence" value="ECO:0007669"/>
    <property type="project" value="UniProtKB-SubCell"/>
</dbReference>
<feature type="transmembrane region" description="Helical" evidence="6">
    <location>
        <begin position="293"/>
        <end position="318"/>
    </location>
</feature>
<keyword evidence="2" id="KW-1003">Cell membrane</keyword>
<dbReference type="OrthoDB" id="9810662at2"/>
<evidence type="ECO:0000256" key="1">
    <source>
        <dbReference type="ARBA" id="ARBA00004651"/>
    </source>
</evidence>
<keyword evidence="4 6" id="KW-1133">Transmembrane helix</keyword>
<accession>A0A1I5D0C5</accession>
<name>A0A1I5D0C5_9HYPH</name>
<gene>
    <name evidence="8" type="ORF">SAMN04488056_102423</name>
</gene>
<sequence>MAGFEVQDLFALLTAIAVIASILAVAMPFLEKDRLGERMHEVASERERIRKRERALLNSGGKEGRISLRQEPKELIVNIVDRFKMRDAFSDKETRIKLKQAGFRLEKHVMTFTFARIIGPFAGLLISLFYVFVMLKPDYPPMVNLFMCVLFAYACYYAPLLYLQNVRNKRQASITRAWPDALDLLLICVESGMTAEMGFQKVATEIGTASVELAEELTILTAELSYLQDRRIAYENISDRTGLEGVRGVMTSLIQAERYGTPLGDAIRVMAEENRLARMTAAEKKAAALPPKLTVPMILFFLPAIFIVVLGPIAVQYFTTH</sequence>
<dbReference type="AlphaFoldDB" id="A0A1I5D0C5"/>
<keyword evidence="3 6" id="KW-0812">Transmembrane</keyword>
<evidence type="ECO:0000259" key="7">
    <source>
        <dbReference type="Pfam" id="PF00482"/>
    </source>
</evidence>
<evidence type="ECO:0000313" key="9">
    <source>
        <dbReference type="Proteomes" id="UP000199236"/>
    </source>
</evidence>
<dbReference type="STRING" id="655353.SAMN04488056_102423"/>
<evidence type="ECO:0000256" key="4">
    <source>
        <dbReference type="ARBA" id="ARBA00022989"/>
    </source>
</evidence>
<evidence type="ECO:0000256" key="2">
    <source>
        <dbReference type="ARBA" id="ARBA00022475"/>
    </source>
</evidence>
<keyword evidence="5 6" id="KW-0472">Membrane</keyword>
<feature type="transmembrane region" description="Helical" evidence="6">
    <location>
        <begin position="141"/>
        <end position="163"/>
    </location>
</feature>
<evidence type="ECO:0000256" key="6">
    <source>
        <dbReference type="SAM" id="Phobius"/>
    </source>
</evidence>
<dbReference type="InterPro" id="IPR018076">
    <property type="entry name" value="T2SS_GspF_dom"/>
</dbReference>
<dbReference type="Proteomes" id="UP000199236">
    <property type="component" value="Unassembled WGS sequence"/>
</dbReference>
<reference evidence="8 9" key="1">
    <citation type="submission" date="2016-10" db="EMBL/GenBank/DDBJ databases">
        <authorList>
            <person name="de Groot N.N."/>
        </authorList>
    </citation>
    <scope>NUCLEOTIDE SEQUENCE [LARGE SCALE GENOMIC DNA]</scope>
    <source>
        <strain evidence="8 9">CGMCC 1.9157</strain>
    </source>
</reference>
<comment type="subcellular location">
    <subcellularLocation>
        <location evidence="1">Cell membrane</location>
        <topology evidence="1">Multi-pass membrane protein</topology>
    </subcellularLocation>
</comment>